<dbReference type="EMBL" id="JAEAOA010001616">
    <property type="protein sequence ID" value="KAK3576242.1"/>
    <property type="molecule type" value="Genomic_DNA"/>
</dbReference>
<comment type="caution">
    <text evidence="2">The sequence shown here is derived from an EMBL/GenBank/DDBJ whole genome shotgun (WGS) entry which is preliminary data.</text>
</comment>
<reference evidence="2" key="1">
    <citation type="journal article" date="2021" name="Genome Biol. Evol.">
        <title>A High-Quality Reference Genome for a Parasitic Bivalve with Doubly Uniparental Inheritance (Bivalvia: Unionida).</title>
        <authorList>
            <person name="Smith C.H."/>
        </authorList>
    </citation>
    <scope>NUCLEOTIDE SEQUENCE</scope>
    <source>
        <strain evidence="2">CHS0354</strain>
    </source>
</reference>
<sequence length="130" mass="14805">MTKDVLFLIAGLMANVHSATTGLEMVWVRDVTAHYQANKRGLSAFDFPNQLTFHLKRGLDDVTLNLNRNYAIDPNADVYVVQNLKDGRSLLARTNKLEEEAIAYYQDIENGAYMTVRCVQRSNHKCDRVI</sequence>
<organism evidence="2 3">
    <name type="scientific">Potamilus streckersoni</name>
    <dbReference type="NCBI Taxonomy" id="2493646"/>
    <lineage>
        <taxon>Eukaryota</taxon>
        <taxon>Metazoa</taxon>
        <taxon>Spiralia</taxon>
        <taxon>Lophotrochozoa</taxon>
        <taxon>Mollusca</taxon>
        <taxon>Bivalvia</taxon>
        <taxon>Autobranchia</taxon>
        <taxon>Heteroconchia</taxon>
        <taxon>Palaeoheterodonta</taxon>
        <taxon>Unionida</taxon>
        <taxon>Unionoidea</taxon>
        <taxon>Unionidae</taxon>
        <taxon>Ambleminae</taxon>
        <taxon>Lampsilini</taxon>
        <taxon>Potamilus</taxon>
    </lineage>
</organism>
<reference evidence="2" key="2">
    <citation type="journal article" date="2021" name="Genome Biol. Evol.">
        <title>Developing a high-quality reference genome for a parasitic bivalve with doubly uniparental inheritance (Bivalvia: Unionida).</title>
        <authorList>
            <person name="Smith C.H."/>
        </authorList>
    </citation>
    <scope>NUCLEOTIDE SEQUENCE</scope>
    <source>
        <strain evidence="2">CHS0354</strain>
        <tissue evidence="2">Mantle</tissue>
    </source>
</reference>
<proteinExistence type="predicted"/>
<feature type="chain" id="PRO_5041961600" evidence="1">
    <location>
        <begin position="19"/>
        <end position="130"/>
    </location>
</feature>
<feature type="non-terminal residue" evidence="2">
    <location>
        <position position="130"/>
    </location>
</feature>
<feature type="signal peptide" evidence="1">
    <location>
        <begin position="1"/>
        <end position="18"/>
    </location>
</feature>
<accession>A0AAE0VGP7</accession>
<protein>
    <submittedName>
        <fullName evidence="2">Uncharacterized protein</fullName>
    </submittedName>
</protein>
<gene>
    <name evidence="2" type="ORF">CHS0354_027041</name>
</gene>
<dbReference type="AlphaFoldDB" id="A0AAE0VGP7"/>
<evidence type="ECO:0000313" key="3">
    <source>
        <dbReference type="Proteomes" id="UP001195483"/>
    </source>
</evidence>
<keyword evidence="1" id="KW-0732">Signal</keyword>
<name>A0AAE0VGP7_9BIVA</name>
<keyword evidence="3" id="KW-1185">Reference proteome</keyword>
<dbReference type="Proteomes" id="UP001195483">
    <property type="component" value="Unassembled WGS sequence"/>
</dbReference>
<reference evidence="2" key="3">
    <citation type="submission" date="2023-05" db="EMBL/GenBank/DDBJ databases">
        <authorList>
            <person name="Smith C.H."/>
        </authorList>
    </citation>
    <scope>NUCLEOTIDE SEQUENCE</scope>
    <source>
        <strain evidence="2">CHS0354</strain>
        <tissue evidence="2">Mantle</tissue>
    </source>
</reference>
<evidence type="ECO:0000313" key="2">
    <source>
        <dbReference type="EMBL" id="KAK3576242.1"/>
    </source>
</evidence>
<evidence type="ECO:0000256" key="1">
    <source>
        <dbReference type="SAM" id="SignalP"/>
    </source>
</evidence>